<dbReference type="EMBL" id="ML996699">
    <property type="protein sequence ID" value="KAF2398635.1"/>
    <property type="molecule type" value="Genomic_DNA"/>
</dbReference>
<sequence>MLKGGGKPRLKGLREAGIMRMTMIRGIRCVRALSPAPSANRAIWHTLSPSKRRHPANPHPPATRTFVSPPESQSAVLSSGSQLRGLARLGRPRDVTRPEASRC</sequence>
<dbReference type="Proteomes" id="UP000799640">
    <property type="component" value="Unassembled WGS sequence"/>
</dbReference>
<dbReference type="AlphaFoldDB" id="A0A6G1HSC0"/>
<evidence type="ECO:0000256" key="1">
    <source>
        <dbReference type="SAM" id="MobiDB-lite"/>
    </source>
</evidence>
<proteinExistence type="predicted"/>
<organism evidence="2 3">
    <name type="scientific">Trichodelitschia bisporula</name>
    <dbReference type="NCBI Taxonomy" id="703511"/>
    <lineage>
        <taxon>Eukaryota</taxon>
        <taxon>Fungi</taxon>
        <taxon>Dikarya</taxon>
        <taxon>Ascomycota</taxon>
        <taxon>Pezizomycotina</taxon>
        <taxon>Dothideomycetes</taxon>
        <taxon>Dothideomycetes incertae sedis</taxon>
        <taxon>Phaeotrichales</taxon>
        <taxon>Phaeotrichaceae</taxon>
        <taxon>Trichodelitschia</taxon>
    </lineage>
</organism>
<gene>
    <name evidence="2" type="ORF">EJ06DRAFT_85945</name>
</gene>
<feature type="region of interest" description="Disordered" evidence="1">
    <location>
        <begin position="44"/>
        <end position="103"/>
    </location>
</feature>
<feature type="compositionally biased region" description="Basic and acidic residues" evidence="1">
    <location>
        <begin position="91"/>
        <end position="103"/>
    </location>
</feature>
<accession>A0A6G1HSC0</accession>
<name>A0A6G1HSC0_9PEZI</name>
<evidence type="ECO:0000313" key="2">
    <source>
        <dbReference type="EMBL" id="KAF2398635.1"/>
    </source>
</evidence>
<protein>
    <submittedName>
        <fullName evidence="2">Uncharacterized protein</fullName>
    </submittedName>
</protein>
<keyword evidence="3" id="KW-1185">Reference proteome</keyword>
<evidence type="ECO:0000313" key="3">
    <source>
        <dbReference type="Proteomes" id="UP000799640"/>
    </source>
</evidence>
<reference evidence="2" key="1">
    <citation type="journal article" date="2020" name="Stud. Mycol.">
        <title>101 Dothideomycetes genomes: a test case for predicting lifestyles and emergence of pathogens.</title>
        <authorList>
            <person name="Haridas S."/>
            <person name="Albert R."/>
            <person name="Binder M."/>
            <person name="Bloem J."/>
            <person name="Labutti K."/>
            <person name="Salamov A."/>
            <person name="Andreopoulos B."/>
            <person name="Baker S."/>
            <person name="Barry K."/>
            <person name="Bills G."/>
            <person name="Bluhm B."/>
            <person name="Cannon C."/>
            <person name="Castanera R."/>
            <person name="Culley D."/>
            <person name="Daum C."/>
            <person name="Ezra D."/>
            <person name="Gonzalez J."/>
            <person name="Henrissat B."/>
            <person name="Kuo A."/>
            <person name="Liang C."/>
            <person name="Lipzen A."/>
            <person name="Lutzoni F."/>
            <person name="Magnuson J."/>
            <person name="Mondo S."/>
            <person name="Nolan M."/>
            <person name="Ohm R."/>
            <person name="Pangilinan J."/>
            <person name="Park H.-J."/>
            <person name="Ramirez L."/>
            <person name="Alfaro M."/>
            <person name="Sun H."/>
            <person name="Tritt A."/>
            <person name="Yoshinaga Y."/>
            <person name="Zwiers L.-H."/>
            <person name="Turgeon B."/>
            <person name="Goodwin S."/>
            <person name="Spatafora J."/>
            <person name="Crous P."/>
            <person name="Grigoriev I."/>
        </authorList>
    </citation>
    <scope>NUCLEOTIDE SEQUENCE</scope>
    <source>
        <strain evidence="2">CBS 262.69</strain>
    </source>
</reference>
<feature type="compositionally biased region" description="Polar residues" evidence="1">
    <location>
        <begin position="70"/>
        <end position="82"/>
    </location>
</feature>